<sequence length="424" mass="48646">MMTPMGCWYNRAYNLVVWPCSTACSNDIRSSIDSTRLRTFISFDTGIASCAWPSFIPSESKYIAVLDLSRSPIETIPNSIGELFNLRYLCLDDTNVKLLPKSMKKLHNLQTLSLERTNLLKFPKEFSNLKKLRHLLIWKVLDETYTSFNNWESVEAFQGLWKLKELQTLNEVRATKVFVAELGNLTQLRSLCITYVRSSHCAQLCDSLSKMPHLSRLNIRAYNEDEVLLLENLTMPNPLDKLNLVGQLSEGTLESPFFSTHGNRLLKMELSWCHLAENPVARLLELSNLTELHLTRAYTGQQLSFHAKWFENLKKVVLSNLPQVNQICIHEGSLVSLEYLLIDSLQELRKVPTGIKFLNSIKEAYFIRMHPDFILQMGKLDHIPKVHWSTQGVSTLQTEEVNIPASASNNNPRWRIFGGGWIFI</sequence>
<keyword evidence="2" id="KW-1185">Reference proteome</keyword>
<evidence type="ECO:0000313" key="1">
    <source>
        <dbReference type="EnsemblPlants" id="AVESA.00010b.r2.5AG0850180.1.CDS"/>
    </source>
</evidence>
<evidence type="ECO:0000313" key="2">
    <source>
        <dbReference type="Proteomes" id="UP001732700"/>
    </source>
</evidence>
<name>A0ACD5XTN6_AVESA</name>
<dbReference type="Proteomes" id="UP001732700">
    <property type="component" value="Chromosome 5A"/>
</dbReference>
<reference evidence="1" key="1">
    <citation type="submission" date="2021-05" db="EMBL/GenBank/DDBJ databases">
        <authorList>
            <person name="Scholz U."/>
            <person name="Mascher M."/>
            <person name="Fiebig A."/>
        </authorList>
    </citation>
    <scope>NUCLEOTIDE SEQUENCE [LARGE SCALE GENOMIC DNA]</scope>
</reference>
<protein>
    <submittedName>
        <fullName evidence="1">Uncharacterized protein</fullName>
    </submittedName>
</protein>
<dbReference type="EnsemblPlants" id="AVESA.00010b.r2.5AG0850180.1">
    <property type="protein sequence ID" value="AVESA.00010b.r2.5AG0850180.1.CDS"/>
    <property type="gene ID" value="AVESA.00010b.r2.5AG0850180"/>
</dbReference>
<reference evidence="1" key="2">
    <citation type="submission" date="2025-09" db="UniProtKB">
        <authorList>
            <consortium name="EnsemblPlants"/>
        </authorList>
    </citation>
    <scope>IDENTIFICATION</scope>
</reference>
<proteinExistence type="predicted"/>
<organism evidence="1 2">
    <name type="scientific">Avena sativa</name>
    <name type="common">Oat</name>
    <dbReference type="NCBI Taxonomy" id="4498"/>
    <lineage>
        <taxon>Eukaryota</taxon>
        <taxon>Viridiplantae</taxon>
        <taxon>Streptophyta</taxon>
        <taxon>Embryophyta</taxon>
        <taxon>Tracheophyta</taxon>
        <taxon>Spermatophyta</taxon>
        <taxon>Magnoliopsida</taxon>
        <taxon>Liliopsida</taxon>
        <taxon>Poales</taxon>
        <taxon>Poaceae</taxon>
        <taxon>BOP clade</taxon>
        <taxon>Pooideae</taxon>
        <taxon>Poodae</taxon>
        <taxon>Poeae</taxon>
        <taxon>Poeae Chloroplast Group 1 (Aveneae type)</taxon>
        <taxon>Aveninae</taxon>
        <taxon>Avena</taxon>
    </lineage>
</organism>
<accession>A0ACD5XTN6</accession>